<reference evidence="2" key="1">
    <citation type="journal article" date="2012" name="MBio">
        <title>Comparative genome analysis of Trichophyton rubrum and related dermatophytes reveals candidate genes involved in infection.</title>
        <authorList>
            <person name="Martinez D.A."/>
            <person name="Oliver B.G."/>
            <person name="Graeser Y."/>
            <person name="Goldberg J.M."/>
            <person name="Li W."/>
            <person name="Martinez-Rossi N.M."/>
            <person name="Monod M."/>
            <person name="Shelest E."/>
            <person name="Barton R.C."/>
            <person name="Birch E."/>
            <person name="Brakhage A.A."/>
            <person name="Chen Z."/>
            <person name="Gurr S.J."/>
            <person name="Heiman D."/>
            <person name="Heitman J."/>
            <person name="Kosti I."/>
            <person name="Rossi A."/>
            <person name="Saif S."/>
            <person name="Samalova M."/>
            <person name="Saunders C.W."/>
            <person name="Shea T."/>
            <person name="Summerbell R.C."/>
            <person name="Xu J."/>
            <person name="Young S."/>
            <person name="Zeng Q."/>
            <person name="Birren B.W."/>
            <person name="Cuomo C.A."/>
            <person name="White T.C."/>
        </authorList>
    </citation>
    <scope>NUCLEOTIDE SEQUENCE [LARGE SCALE GENOMIC DNA]</scope>
    <source>
        <strain evidence="2">ATCC MYA-4605 / CBS 113480</strain>
    </source>
</reference>
<gene>
    <name evidence="1" type="ORF">MCYG_07579</name>
</gene>
<accession>C5FZ12</accession>
<dbReference type="EMBL" id="DS995707">
    <property type="protein sequence ID" value="EEQ34760.1"/>
    <property type="molecule type" value="Genomic_DNA"/>
</dbReference>
<name>C5FZ12_ARTOC</name>
<evidence type="ECO:0000313" key="1">
    <source>
        <dbReference type="EMBL" id="EEQ34760.1"/>
    </source>
</evidence>
<dbReference type="RefSeq" id="XP_002843796.1">
    <property type="nucleotide sequence ID" value="XM_002843750.1"/>
</dbReference>
<dbReference type="Proteomes" id="UP000002035">
    <property type="component" value="Unassembled WGS sequence"/>
</dbReference>
<dbReference type="STRING" id="554155.C5FZ12"/>
<dbReference type="VEuPathDB" id="FungiDB:MCYG_07579"/>
<sequence>MGSRFEERFLSEYDCTTPTRYIHESESSNVSSRMFYRSPNLKAKQFLRDEEIDMFNARQLAKLLGIRAPGMKRTVETAENVFIVMERIYGQTLEEAGFTLGSLRLCDWPCNYGGLFTG</sequence>
<dbReference type="HOGENOM" id="CLU_2072595_0_0_1"/>
<evidence type="ECO:0000313" key="2">
    <source>
        <dbReference type="Proteomes" id="UP000002035"/>
    </source>
</evidence>
<organism evidence="1 2">
    <name type="scientific">Arthroderma otae (strain ATCC MYA-4605 / CBS 113480)</name>
    <name type="common">Microsporum canis</name>
    <dbReference type="NCBI Taxonomy" id="554155"/>
    <lineage>
        <taxon>Eukaryota</taxon>
        <taxon>Fungi</taxon>
        <taxon>Dikarya</taxon>
        <taxon>Ascomycota</taxon>
        <taxon>Pezizomycotina</taxon>
        <taxon>Eurotiomycetes</taxon>
        <taxon>Eurotiomycetidae</taxon>
        <taxon>Onygenales</taxon>
        <taxon>Arthrodermataceae</taxon>
        <taxon>Microsporum</taxon>
    </lineage>
</organism>
<dbReference type="GeneID" id="9225195"/>
<protein>
    <submittedName>
        <fullName evidence="1">Uncharacterized protein</fullName>
    </submittedName>
</protein>
<dbReference type="AlphaFoldDB" id="C5FZ12"/>
<keyword evidence="2" id="KW-1185">Reference proteome</keyword>
<proteinExistence type="predicted"/>
<dbReference type="OrthoDB" id="3250044at2759"/>